<dbReference type="Gene3D" id="1.20.1250.20">
    <property type="entry name" value="MFS general substrate transporter like domains"/>
    <property type="match status" value="2"/>
</dbReference>
<dbReference type="Proteomes" id="UP000501346">
    <property type="component" value="Chromosome SeXIII-ScXIII"/>
</dbReference>
<evidence type="ECO:0000256" key="3">
    <source>
        <dbReference type="ARBA" id="ARBA00022989"/>
    </source>
</evidence>
<proteinExistence type="predicted"/>
<evidence type="ECO:0000256" key="5">
    <source>
        <dbReference type="SAM" id="Phobius"/>
    </source>
</evidence>
<dbReference type="PANTHER" id="PTHR21576">
    <property type="entry name" value="UNCHARACTERIZED NODULIN-LIKE PROTEIN"/>
    <property type="match status" value="1"/>
</dbReference>
<feature type="transmembrane region" description="Helical" evidence="5">
    <location>
        <begin position="153"/>
        <end position="173"/>
    </location>
</feature>
<accession>A0A6C1EEC0</accession>
<organism evidence="7 8">
    <name type="scientific">Saccharomyces pastorianus</name>
    <name type="common">Lager yeast</name>
    <name type="synonym">Saccharomyces cerevisiae x Saccharomyces eubayanus</name>
    <dbReference type="NCBI Taxonomy" id="27292"/>
    <lineage>
        <taxon>Eukaryota</taxon>
        <taxon>Fungi</taxon>
        <taxon>Dikarya</taxon>
        <taxon>Ascomycota</taxon>
        <taxon>Saccharomycotina</taxon>
        <taxon>Saccharomycetes</taxon>
        <taxon>Saccharomycetales</taxon>
        <taxon>Saccharomycetaceae</taxon>
        <taxon>Saccharomyces</taxon>
    </lineage>
</organism>
<dbReference type="InterPro" id="IPR036259">
    <property type="entry name" value="MFS_trans_sf"/>
</dbReference>
<feature type="transmembrane region" description="Helical" evidence="5">
    <location>
        <begin position="407"/>
        <end position="424"/>
    </location>
</feature>
<dbReference type="EMBL" id="CP049010">
    <property type="protein sequence ID" value="QID87291.1"/>
    <property type="molecule type" value="Genomic_DNA"/>
</dbReference>
<evidence type="ECO:0000313" key="7">
    <source>
        <dbReference type="EMBL" id="QID87291.1"/>
    </source>
</evidence>
<keyword evidence="8" id="KW-1185">Reference proteome</keyword>
<feature type="transmembrane region" description="Helical" evidence="5">
    <location>
        <begin position="445"/>
        <end position="467"/>
    </location>
</feature>
<feature type="transmembrane region" description="Helical" evidence="5">
    <location>
        <begin position="479"/>
        <end position="498"/>
    </location>
</feature>
<feature type="transmembrane region" description="Helical" evidence="5">
    <location>
        <begin position="120"/>
        <end position="141"/>
    </location>
</feature>
<dbReference type="SUPFAM" id="SSF103473">
    <property type="entry name" value="MFS general substrate transporter"/>
    <property type="match status" value="2"/>
</dbReference>
<dbReference type="GO" id="GO:0000329">
    <property type="term" value="C:fungal-type vacuole membrane"/>
    <property type="evidence" value="ECO:0007669"/>
    <property type="project" value="TreeGrafter"/>
</dbReference>
<keyword evidence="4 5" id="KW-0472">Membrane</keyword>
<feature type="transmembrane region" description="Helical" evidence="5">
    <location>
        <begin position="67"/>
        <end position="85"/>
    </location>
</feature>
<keyword evidence="3 5" id="KW-1133">Transmembrane helix</keyword>
<feature type="transmembrane region" description="Helical" evidence="5">
    <location>
        <begin position="185"/>
        <end position="204"/>
    </location>
</feature>
<reference evidence="7 8" key="1">
    <citation type="journal article" date="2019" name="BMC Genomics">
        <title>Chromosome level assembly and comparative genome analysis confirm lager-brewing yeasts originated from a single hybridization.</title>
        <authorList>
            <person name="Salazar A.N."/>
            <person name="Gorter de Vries A.R."/>
            <person name="van den Broek M."/>
            <person name="Brouwers N."/>
            <person name="de la Torre Cortes P."/>
            <person name="Kuijpers N.G.A."/>
            <person name="Daran J.G."/>
            <person name="Abeel T."/>
        </authorList>
    </citation>
    <scope>NUCLEOTIDE SEQUENCE [LARGE SCALE GENOMIC DNA]</scope>
    <source>
        <strain evidence="7 8">CBS 1483</strain>
    </source>
</reference>
<feature type="transmembrane region" description="Helical" evidence="5">
    <location>
        <begin position="26"/>
        <end position="47"/>
    </location>
</feature>
<keyword evidence="2 5" id="KW-0812">Transmembrane</keyword>
<evidence type="ECO:0000256" key="1">
    <source>
        <dbReference type="ARBA" id="ARBA00004141"/>
    </source>
</evidence>
<evidence type="ECO:0000313" key="8">
    <source>
        <dbReference type="Proteomes" id="UP000501346"/>
    </source>
</evidence>
<dbReference type="AlphaFoldDB" id="A0A6C1EEC0"/>
<protein>
    <recommendedName>
        <fullName evidence="6">Nodulin-like domain-containing protein</fullName>
    </recommendedName>
</protein>
<dbReference type="Pfam" id="PF06813">
    <property type="entry name" value="Nodulin-like"/>
    <property type="match status" value="1"/>
</dbReference>
<comment type="subcellular location">
    <subcellularLocation>
        <location evidence="1">Membrane</location>
        <topology evidence="1">Multi-pass membrane protein</topology>
    </subcellularLocation>
</comment>
<feature type="domain" description="Nodulin-like" evidence="6">
    <location>
        <begin position="34"/>
        <end position="198"/>
    </location>
</feature>
<evidence type="ECO:0000256" key="4">
    <source>
        <dbReference type="ARBA" id="ARBA00023136"/>
    </source>
</evidence>
<evidence type="ECO:0000256" key="2">
    <source>
        <dbReference type="ARBA" id="ARBA00022692"/>
    </source>
</evidence>
<sequence length="556" mass="61478">MAYVLVNVMRRKTPISKMGSPKRSDYLKSFIGGNVVALGAGTPYLYSFYAPQLLSRCRIPISTSGKLSFSLTIGSSLMGILAGIVVDRSPKLSCLIGSICVFIAYLILNLCYKHEWSSTYLISLSLVLIGYGSVSGFYASVKCANTNFPQHRGTAGAFPVSLYGLSGMVFSFLCSKLFGENIEHVFIFLMVTCGSMILAGYFSLDIFTNREEEDTSIKQWELQKTTETNGNIVPLYDSSKNYIGSPVRPSSPAVHENYALTDNFQETSEFYGLEDRQLSNRPLLPPFSPRTKYDIEDEDIINSVADESNGVQKSMKSHVLQSLKSSTFICYYVVLGILQGVGLMYIYSVGFMIQAQAVSPPLDQVSINAERIQSFQVTLLSLLSFCGRLSSGPISDFLVKRFKAQRLWNIVIASLLVFLASNKISNDFSNIEDYSLRASKVFKNISVCSAIFGYSFGVLFGTFPSVVADRFGTNGYSTLWGVLTTGGIFSVSIFTELLGRNFKANTIGSNENCKRGVLCYSHTFMVTEYCAVFTLLFVLALIGHTFYRRRTTGNLN</sequence>
<feature type="transmembrane region" description="Helical" evidence="5">
    <location>
        <begin position="329"/>
        <end position="353"/>
    </location>
</feature>
<gene>
    <name evidence="7" type="ORF">GRS66_009962</name>
</gene>
<evidence type="ECO:0000259" key="6">
    <source>
        <dbReference type="Pfam" id="PF06813"/>
    </source>
</evidence>
<dbReference type="OrthoDB" id="410267at2759"/>
<feature type="transmembrane region" description="Helical" evidence="5">
    <location>
        <begin position="92"/>
        <end position="108"/>
    </location>
</feature>
<dbReference type="InterPro" id="IPR010658">
    <property type="entry name" value="Nodulin-like"/>
</dbReference>
<feature type="transmembrane region" description="Helical" evidence="5">
    <location>
        <begin position="519"/>
        <end position="547"/>
    </location>
</feature>
<name>A0A6C1EEC0_SACPS</name>
<dbReference type="PANTHER" id="PTHR21576:SF166">
    <property type="entry name" value="ADR278WP"/>
    <property type="match status" value="1"/>
</dbReference>